<sequence>MTFKYLSSLGKALISTLIVLLGACHRPPVIEQFAFILELGDYTIDAQNQLYRVRYADRNDSTVTLHFTSQELASIRDIYLANNLYELPAIYEPKEQCNETPLIPVTLTILYNQDKKQIFKLTGCDDYGFMETHTANKVEQIIGKIRTITFAKSTVKKVPKSNVLWL</sequence>
<proteinExistence type="predicted"/>
<name>A0ABW3QMV2_9BACT</name>
<dbReference type="RefSeq" id="WP_379885892.1">
    <property type="nucleotide sequence ID" value="NZ_JBHTLP010000045.1"/>
</dbReference>
<evidence type="ECO:0008006" key="3">
    <source>
        <dbReference type="Google" id="ProtNLM"/>
    </source>
</evidence>
<dbReference type="EMBL" id="JBHTLP010000045">
    <property type="protein sequence ID" value="MFD1145499.1"/>
    <property type="molecule type" value="Genomic_DNA"/>
</dbReference>
<protein>
    <recommendedName>
        <fullName evidence="3">Lipoprotein</fullName>
    </recommendedName>
</protein>
<comment type="caution">
    <text evidence="1">The sequence shown here is derived from an EMBL/GenBank/DDBJ whole genome shotgun (WGS) entry which is preliminary data.</text>
</comment>
<keyword evidence="2" id="KW-1185">Reference proteome</keyword>
<dbReference type="PROSITE" id="PS51257">
    <property type="entry name" value="PROKAR_LIPOPROTEIN"/>
    <property type="match status" value="1"/>
</dbReference>
<reference evidence="2" key="1">
    <citation type="journal article" date="2019" name="Int. J. Syst. Evol. Microbiol.">
        <title>The Global Catalogue of Microorganisms (GCM) 10K type strain sequencing project: providing services to taxonomists for standard genome sequencing and annotation.</title>
        <authorList>
            <consortium name="The Broad Institute Genomics Platform"/>
            <consortium name="The Broad Institute Genome Sequencing Center for Infectious Disease"/>
            <person name="Wu L."/>
            <person name="Ma J."/>
        </authorList>
    </citation>
    <scope>NUCLEOTIDE SEQUENCE [LARGE SCALE GENOMIC DNA]</scope>
    <source>
        <strain evidence="2">CCUG 55608</strain>
    </source>
</reference>
<accession>A0ABW3QMV2</accession>
<evidence type="ECO:0000313" key="2">
    <source>
        <dbReference type="Proteomes" id="UP001597116"/>
    </source>
</evidence>
<evidence type="ECO:0000313" key="1">
    <source>
        <dbReference type="EMBL" id="MFD1145499.1"/>
    </source>
</evidence>
<organism evidence="1 2">
    <name type="scientific">Larkinella insperata</name>
    <dbReference type="NCBI Taxonomy" id="332158"/>
    <lineage>
        <taxon>Bacteria</taxon>
        <taxon>Pseudomonadati</taxon>
        <taxon>Bacteroidota</taxon>
        <taxon>Cytophagia</taxon>
        <taxon>Cytophagales</taxon>
        <taxon>Spirosomataceae</taxon>
        <taxon>Larkinella</taxon>
    </lineage>
</organism>
<dbReference type="Proteomes" id="UP001597116">
    <property type="component" value="Unassembled WGS sequence"/>
</dbReference>
<gene>
    <name evidence="1" type="ORF">ACFQ4C_30515</name>
</gene>